<sequence length="240" mass="24766">MPSRGSHRLLAGLLAGLVLTGASACSDDPDPDPSGAPEAGPGPTAVETTERALAAAVEEHLGREAAAAAPLFRGDGLPRAAIGTELAFDRAVGDNTHVRVVVSPPGADPQVEDLTDCSGFAEGCEEDVIDGTSYVLLREAGSPEEDPGYVGAVGRRDDVAVFVLAYGPFVPGEEGEAEADDVEQTEELVDLVRAVVTDPAVGLRTSAAYDAAGRAIPDDRWLDWFGQGNGASEPEGYRPT</sequence>
<dbReference type="KEGG" id="ndk:I601_1352"/>
<organism evidence="3 4">
    <name type="scientific">Nocardioides dokdonensis FR1436</name>
    <dbReference type="NCBI Taxonomy" id="1300347"/>
    <lineage>
        <taxon>Bacteria</taxon>
        <taxon>Bacillati</taxon>
        <taxon>Actinomycetota</taxon>
        <taxon>Actinomycetes</taxon>
        <taxon>Propionibacteriales</taxon>
        <taxon>Nocardioidaceae</taxon>
        <taxon>Nocardioides</taxon>
    </lineage>
</organism>
<feature type="region of interest" description="Disordered" evidence="1">
    <location>
        <begin position="22"/>
        <end position="47"/>
    </location>
</feature>
<accession>A0A1A9GJW9</accession>
<dbReference type="AlphaFoldDB" id="A0A1A9GJW9"/>
<dbReference type="PROSITE" id="PS51257">
    <property type="entry name" value="PROKAR_LIPOPROTEIN"/>
    <property type="match status" value="1"/>
</dbReference>
<keyword evidence="4" id="KW-1185">Reference proteome</keyword>
<evidence type="ECO:0000256" key="1">
    <source>
        <dbReference type="SAM" id="MobiDB-lite"/>
    </source>
</evidence>
<evidence type="ECO:0008006" key="5">
    <source>
        <dbReference type="Google" id="ProtNLM"/>
    </source>
</evidence>
<reference evidence="3 4" key="1">
    <citation type="submission" date="2016-03" db="EMBL/GenBank/DDBJ databases">
        <title>Complete genome sequence of a soil Actinobacterium, Nocardioides dokdonensis FR1436.</title>
        <authorList>
            <person name="Kwon S.-K."/>
            <person name="Kim K."/>
            <person name="Kim J.F."/>
        </authorList>
    </citation>
    <scope>NUCLEOTIDE SEQUENCE [LARGE SCALE GENOMIC DNA]</scope>
    <source>
        <strain evidence="3 4">FR1436</strain>
    </source>
</reference>
<feature type="signal peptide" evidence="2">
    <location>
        <begin position="1"/>
        <end position="24"/>
    </location>
</feature>
<feature type="compositionally biased region" description="Low complexity" evidence="1">
    <location>
        <begin position="33"/>
        <end position="43"/>
    </location>
</feature>
<dbReference type="RefSeq" id="WP_157519937.1">
    <property type="nucleotide sequence ID" value="NZ_CP015079.1"/>
</dbReference>
<protein>
    <recommendedName>
        <fullName evidence="5">Lipoprotein</fullName>
    </recommendedName>
</protein>
<keyword evidence="2" id="KW-0732">Signal</keyword>
<dbReference type="PATRIC" id="fig|1300347.3.peg.1352"/>
<feature type="chain" id="PRO_5008388405" description="Lipoprotein" evidence="2">
    <location>
        <begin position="25"/>
        <end position="240"/>
    </location>
</feature>
<evidence type="ECO:0000256" key="2">
    <source>
        <dbReference type="SAM" id="SignalP"/>
    </source>
</evidence>
<gene>
    <name evidence="3" type="ORF">I601_1352</name>
</gene>
<dbReference type="Proteomes" id="UP000077868">
    <property type="component" value="Chromosome"/>
</dbReference>
<evidence type="ECO:0000313" key="3">
    <source>
        <dbReference type="EMBL" id="ANH37791.1"/>
    </source>
</evidence>
<name>A0A1A9GJW9_9ACTN</name>
<proteinExistence type="predicted"/>
<dbReference type="EMBL" id="CP015079">
    <property type="protein sequence ID" value="ANH37791.1"/>
    <property type="molecule type" value="Genomic_DNA"/>
</dbReference>
<evidence type="ECO:0000313" key="4">
    <source>
        <dbReference type="Proteomes" id="UP000077868"/>
    </source>
</evidence>